<evidence type="ECO:0000313" key="3">
    <source>
        <dbReference type="EMBL" id="SAL60856.1"/>
    </source>
</evidence>
<evidence type="ECO:0000256" key="1">
    <source>
        <dbReference type="SAM" id="MobiDB-lite"/>
    </source>
</evidence>
<evidence type="ECO:0008006" key="5">
    <source>
        <dbReference type="Google" id="ProtNLM"/>
    </source>
</evidence>
<reference evidence="3 4" key="1">
    <citation type="submission" date="2016-01" db="EMBL/GenBank/DDBJ databases">
        <authorList>
            <person name="Oliw E.H."/>
        </authorList>
    </citation>
    <scope>NUCLEOTIDE SEQUENCE [LARGE SCALE GENOMIC DNA]</scope>
    <source>
        <strain evidence="3">LMG 27134</strain>
    </source>
</reference>
<dbReference type="Proteomes" id="UP000054683">
    <property type="component" value="Unassembled WGS sequence"/>
</dbReference>
<proteinExistence type="predicted"/>
<protein>
    <recommendedName>
        <fullName evidence="5">Lipoprotein</fullName>
    </recommendedName>
</protein>
<dbReference type="AlphaFoldDB" id="A0A158IWA7"/>
<evidence type="ECO:0000256" key="2">
    <source>
        <dbReference type="SAM" id="SignalP"/>
    </source>
</evidence>
<feature type="region of interest" description="Disordered" evidence="1">
    <location>
        <begin position="152"/>
        <end position="173"/>
    </location>
</feature>
<accession>A0A158IWA7</accession>
<feature type="signal peptide" evidence="2">
    <location>
        <begin position="1"/>
        <end position="23"/>
    </location>
</feature>
<organism evidence="3 4">
    <name type="scientific">Caballeronia udeis</name>
    <dbReference type="NCBI Taxonomy" id="1232866"/>
    <lineage>
        <taxon>Bacteria</taxon>
        <taxon>Pseudomonadati</taxon>
        <taxon>Pseudomonadota</taxon>
        <taxon>Betaproteobacteria</taxon>
        <taxon>Burkholderiales</taxon>
        <taxon>Burkholderiaceae</taxon>
        <taxon>Caballeronia</taxon>
    </lineage>
</organism>
<dbReference type="EMBL" id="FCOK02000063">
    <property type="protein sequence ID" value="SAL60856.1"/>
    <property type="molecule type" value="Genomic_DNA"/>
</dbReference>
<evidence type="ECO:0000313" key="4">
    <source>
        <dbReference type="Proteomes" id="UP000054683"/>
    </source>
</evidence>
<dbReference type="OrthoDB" id="9135709at2"/>
<sequence length="242" mass="26476">MWKGDWRWLAAIAVLSVVPAVHAAEDPSIACFGTISSNPAVEPLQGKVVLQLGNHPDLSMLANGHRPTKSEKEAIAAWVNEGERCFDLGRTYRASAYAPVIAALIDESMHTLEALVSKLYAGKLTYAEFNERRQQNDDAFRERIAAAQQTIQSEHARDQSNQQAQQASVEAQQRAAAAQEAAVSAQQEADAQAAQDRRRALALQALANIRPVYTPPPPRVPQTQTTNCYTYGRNTNCTSTGY</sequence>
<feature type="chain" id="PRO_5008501986" description="Lipoprotein" evidence="2">
    <location>
        <begin position="24"/>
        <end position="242"/>
    </location>
</feature>
<name>A0A158IWA7_9BURK</name>
<feature type="compositionally biased region" description="Low complexity" evidence="1">
    <location>
        <begin position="159"/>
        <end position="173"/>
    </location>
</feature>
<gene>
    <name evidence="3" type="ORF">AWB69_06763</name>
</gene>
<keyword evidence="2" id="KW-0732">Signal</keyword>